<gene>
    <name evidence="2" type="ORF">ROHU_012447</name>
</gene>
<proteinExistence type="predicted"/>
<feature type="compositionally biased region" description="Low complexity" evidence="1">
    <location>
        <begin position="67"/>
        <end position="79"/>
    </location>
</feature>
<evidence type="ECO:0000256" key="1">
    <source>
        <dbReference type="SAM" id="MobiDB-lite"/>
    </source>
</evidence>
<keyword evidence="3" id="KW-1185">Reference proteome</keyword>
<dbReference type="EMBL" id="QBIY01013377">
    <property type="protein sequence ID" value="RXN06169.1"/>
    <property type="molecule type" value="Genomic_DNA"/>
</dbReference>
<feature type="region of interest" description="Disordered" evidence="1">
    <location>
        <begin position="1"/>
        <end position="87"/>
    </location>
</feature>
<feature type="compositionally biased region" description="Basic and acidic residues" evidence="1">
    <location>
        <begin position="24"/>
        <end position="54"/>
    </location>
</feature>
<organism evidence="2 3">
    <name type="scientific">Labeo rohita</name>
    <name type="common">Indian major carp</name>
    <name type="synonym">Cyprinus rohita</name>
    <dbReference type="NCBI Taxonomy" id="84645"/>
    <lineage>
        <taxon>Eukaryota</taxon>
        <taxon>Metazoa</taxon>
        <taxon>Chordata</taxon>
        <taxon>Craniata</taxon>
        <taxon>Vertebrata</taxon>
        <taxon>Euteleostomi</taxon>
        <taxon>Actinopterygii</taxon>
        <taxon>Neopterygii</taxon>
        <taxon>Teleostei</taxon>
        <taxon>Ostariophysi</taxon>
        <taxon>Cypriniformes</taxon>
        <taxon>Cyprinidae</taxon>
        <taxon>Labeoninae</taxon>
        <taxon>Labeonini</taxon>
        <taxon>Labeo</taxon>
    </lineage>
</organism>
<comment type="caution">
    <text evidence="2">The sequence shown here is derived from an EMBL/GenBank/DDBJ whole genome shotgun (WGS) entry which is preliminary data.</text>
</comment>
<evidence type="ECO:0000313" key="3">
    <source>
        <dbReference type="Proteomes" id="UP000290572"/>
    </source>
</evidence>
<sequence>MDTRKHTEISSVHATPAGTGRPGEAIRHWGEQLIHHGDANRRRDRIEPPPPRDRRAQKRRRQQAGHSTTTSPTRSSRSTKGLVPELEPVLSQGWQSFITDWHFHWQGAEPSVTKM</sequence>
<evidence type="ECO:0000313" key="2">
    <source>
        <dbReference type="EMBL" id="RXN06169.1"/>
    </source>
</evidence>
<reference evidence="2 3" key="1">
    <citation type="submission" date="2018-03" db="EMBL/GenBank/DDBJ databases">
        <title>Draft genome sequence of Rohu Carp (Labeo rohita).</title>
        <authorList>
            <person name="Das P."/>
            <person name="Kushwaha B."/>
            <person name="Joshi C.G."/>
            <person name="Kumar D."/>
            <person name="Nagpure N.S."/>
            <person name="Sahoo L."/>
            <person name="Das S.P."/>
            <person name="Bit A."/>
            <person name="Patnaik S."/>
            <person name="Meher P.K."/>
            <person name="Jayasankar P."/>
            <person name="Koringa P.G."/>
            <person name="Patel N.V."/>
            <person name="Hinsu A.T."/>
            <person name="Kumar R."/>
            <person name="Pandey M."/>
            <person name="Agarwal S."/>
            <person name="Srivastava S."/>
            <person name="Singh M."/>
            <person name="Iquebal M.A."/>
            <person name="Jaiswal S."/>
            <person name="Angadi U.B."/>
            <person name="Kumar N."/>
            <person name="Raza M."/>
            <person name="Shah T.M."/>
            <person name="Rai A."/>
            <person name="Jena J.K."/>
        </authorList>
    </citation>
    <scope>NUCLEOTIDE SEQUENCE [LARGE SCALE GENOMIC DNA]</scope>
    <source>
        <strain evidence="2">DASCIFA01</strain>
        <tissue evidence="2">Testis</tissue>
    </source>
</reference>
<dbReference type="AlphaFoldDB" id="A0A498LCW7"/>
<name>A0A498LCW7_LABRO</name>
<protein>
    <submittedName>
        <fullName evidence="2">Uncharacterized protein</fullName>
    </submittedName>
</protein>
<dbReference type="Proteomes" id="UP000290572">
    <property type="component" value="Unassembled WGS sequence"/>
</dbReference>
<accession>A0A498LCW7</accession>